<accession>S4XUT0</accession>
<dbReference type="HOGENOM" id="CLU_3405502_0_0_7"/>
<evidence type="ECO:0000313" key="1">
    <source>
        <dbReference type="EMBL" id="AGP36284.1"/>
    </source>
</evidence>
<dbReference type="KEGG" id="scu:SCE1572_18385"/>
<proteinExistence type="predicted"/>
<protein>
    <submittedName>
        <fullName evidence="1">Uncharacterized protein</fullName>
    </submittedName>
</protein>
<dbReference type="Proteomes" id="UP000014803">
    <property type="component" value="Chromosome"/>
</dbReference>
<dbReference type="AlphaFoldDB" id="S4XUT0"/>
<reference evidence="1 2" key="1">
    <citation type="journal article" date="2013" name="Sci. Rep.">
        <title>Extraordinary expansion of a Sorangium cellulosum genome from an alkaline milieu.</title>
        <authorList>
            <person name="Han K."/>
            <person name="Li Z.F."/>
            <person name="Peng R."/>
            <person name="Zhu L.P."/>
            <person name="Zhou T."/>
            <person name="Wang L.G."/>
            <person name="Li S.G."/>
            <person name="Zhang X.B."/>
            <person name="Hu W."/>
            <person name="Wu Z.H."/>
            <person name="Qin N."/>
            <person name="Li Y.Z."/>
        </authorList>
    </citation>
    <scope>NUCLEOTIDE SEQUENCE [LARGE SCALE GENOMIC DNA]</scope>
    <source>
        <strain evidence="1 2">So0157-2</strain>
    </source>
</reference>
<name>S4XUT0_SORCE</name>
<sequence length="30" mass="3401">MPRRDRRRRAAGVTAGAAIWRLVLPPRLST</sequence>
<gene>
    <name evidence="1" type="ORF">SCE1572_18385</name>
</gene>
<dbReference type="EMBL" id="CP003969">
    <property type="protein sequence ID" value="AGP36284.1"/>
    <property type="molecule type" value="Genomic_DNA"/>
</dbReference>
<organism evidence="1 2">
    <name type="scientific">Sorangium cellulosum So0157-2</name>
    <dbReference type="NCBI Taxonomy" id="1254432"/>
    <lineage>
        <taxon>Bacteria</taxon>
        <taxon>Pseudomonadati</taxon>
        <taxon>Myxococcota</taxon>
        <taxon>Polyangia</taxon>
        <taxon>Polyangiales</taxon>
        <taxon>Polyangiaceae</taxon>
        <taxon>Sorangium</taxon>
    </lineage>
</organism>
<evidence type="ECO:0000313" key="2">
    <source>
        <dbReference type="Proteomes" id="UP000014803"/>
    </source>
</evidence>